<proteinExistence type="predicted"/>
<sequence>MTDKKLAREKLSEQLKSILLEKKLNRSSKIQREETLTKTLASFGIDKDKLKEDLERIKKQGGMEINMKK</sequence>
<reference evidence="1" key="1">
    <citation type="journal article" date="2020" name="Nature">
        <title>Giant virus diversity and host interactions through global metagenomics.</title>
        <authorList>
            <person name="Schulz F."/>
            <person name="Roux S."/>
            <person name="Paez-Espino D."/>
            <person name="Jungbluth S."/>
            <person name="Walsh D.A."/>
            <person name="Denef V.J."/>
            <person name="McMahon K.D."/>
            <person name="Konstantinidis K.T."/>
            <person name="Eloe-Fadrosh E.A."/>
            <person name="Kyrpides N.C."/>
            <person name="Woyke T."/>
        </authorList>
    </citation>
    <scope>NUCLEOTIDE SEQUENCE</scope>
    <source>
        <strain evidence="1">GVMAG-M-3300023179-62</strain>
    </source>
</reference>
<protein>
    <submittedName>
        <fullName evidence="1">Uncharacterized protein</fullName>
    </submittedName>
</protein>
<name>A0A6C0H2S3_9ZZZZ</name>
<organism evidence="1">
    <name type="scientific">viral metagenome</name>
    <dbReference type="NCBI Taxonomy" id="1070528"/>
    <lineage>
        <taxon>unclassified sequences</taxon>
        <taxon>metagenomes</taxon>
        <taxon>organismal metagenomes</taxon>
    </lineage>
</organism>
<dbReference type="EMBL" id="MN739858">
    <property type="protein sequence ID" value="QHT74838.1"/>
    <property type="molecule type" value="Genomic_DNA"/>
</dbReference>
<evidence type="ECO:0000313" key="1">
    <source>
        <dbReference type="EMBL" id="QHT74838.1"/>
    </source>
</evidence>
<accession>A0A6C0H2S3</accession>
<dbReference type="AlphaFoldDB" id="A0A6C0H2S3"/>